<evidence type="ECO:0000313" key="2">
    <source>
        <dbReference type="Proteomes" id="UP000887565"/>
    </source>
</evidence>
<feature type="transmembrane region" description="Helical" evidence="1">
    <location>
        <begin position="47"/>
        <end position="66"/>
    </location>
</feature>
<dbReference type="AlphaFoldDB" id="A0A915JT14"/>
<dbReference type="Proteomes" id="UP000887565">
    <property type="component" value="Unplaced"/>
</dbReference>
<accession>A0A915JT14</accession>
<organism evidence="2 3">
    <name type="scientific">Romanomermis culicivorax</name>
    <name type="common">Nematode worm</name>
    <dbReference type="NCBI Taxonomy" id="13658"/>
    <lineage>
        <taxon>Eukaryota</taxon>
        <taxon>Metazoa</taxon>
        <taxon>Ecdysozoa</taxon>
        <taxon>Nematoda</taxon>
        <taxon>Enoplea</taxon>
        <taxon>Dorylaimia</taxon>
        <taxon>Mermithida</taxon>
        <taxon>Mermithoidea</taxon>
        <taxon>Mermithidae</taxon>
        <taxon>Romanomermis</taxon>
    </lineage>
</organism>
<evidence type="ECO:0000313" key="3">
    <source>
        <dbReference type="WBParaSite" id="nRc.2.0.1.t29460-RA"/>
    </source>
</evidence>
<keyword evidence="1" id="KW-0812">Transmembrane</keyword>
<keyword evidence="1" id="KW-0472">Membrane</keyword>
<reference evidence="3" key="1">
    <citation type="submission" date="2022-11" db="UniProtKB">
        <authorList>
            <consortium name="WormBaseParasite"/>
        </authorList>
    </citation>
    <scope>IDENTIFICATION</scope>
</reference>
<keyword evidence="1" id="KW-1133">Transmembrane helix</keyword>
<proteinExistence type="predicted"/>
<keyword evidence="2" id="KW-1185">Reference proteome</keyword>
<protein>
    <submittedName>
        <fullName evidence="3">Uncharacterized protein</fullName>
    </submittedName>
</protein>
<dbReference type="WBParaSite" id="nRc.2.0.1.t29460-RA">
    <property type="protein sequence ID" value="nRc.2.0.1.t29460-RA"/>
    <property type="gene ID" value="nRc.2.0.1.g29460"/>
</dbReference>
<sequence>MKEAINSTKLTDIIFGTRDFPNGKKCEIQNCNECFSNRDLEIHIHNVFAIFVPFGIIPMISFVVYLKSKSNVE</sequence>
<name>A0A915JT14_ROMCU</name>
<evidence type="ECO:0000256" key="1">
    <source>
        <dbReference type="SAM" id="Phobius"/>
    </source>
</evidence>